<evidence type="ECO:0000256" key="1">
    <source>
        <dbReference type="SAM" id="MobiDB-lite"/>
    </source>
</evidence>
<organism evidence="2 3">
    <name type="scientific">Gimesia aquarii</name>
    <dbReference type="NCBI Taxonomy" id="2527964"/>
    <lineage>
        <taxon>Bacteria</taxon>
        <taxon>Pseudomonadati</taxon>
        <taxon>Planctomycetota</taxon>
        <taxon>Planctomycetia</taxon>
        <taxon>Planctomycetales</taxon>
        <taxon>Planctomycetaceae</taxon>
        <taxon>Gimesia</taxon>
    </lineage>
</organism>
<evidence type="ECO:0000313" key="2">
    <source>
        <dbReference type="EMBL" id="QDT98452.1"/>
    </source>
</evidence>
<protein>
    <recommendedName>
        <fullName evidence="4">DUF1552 domain-containing protein</fullName>
    </recommendedName>
</protein>
<dbReference type="RefSeq" id="WP_144987121.1">
    <property type="nucleotide sequence ID" value="NZ_CP037920.1"/>
</dbReference>
<proteinExistence type="predicted"/>
<feature type="region of interest" description="Disordered" evidence="1">
    <location>
        <begin position="251"/>
        <end position="270"/>
    </location>
</feature>
<dbReference type="InterPro" id="IPR011447">
    <property type="entry name" value="DUF1552"/>
</dbReference>
<dbReference type="Pfam" id="PF07586">
    <property type="entry name" value="HXXSHH"/>
    <property type="match status" value="1"/>
</dbReference>
<dbReference type="Proteomes" id="UP000318704">
    <property type="component" value="Chromosome"/>
</dbReference>
<accession>A0A517VZM5</accession>
<dbReference type="AlphaFoldDB" id="A0A517VZM5"/>
<dbReference type="EMBL" id="CP037920">
    <property type="protein sequence ID" value="QDT98452.1"/>
    <property type="molecule type" value="Genomic_DNA"/>
</dbReference>
<dbReference type="PROSITE" id="PS51318">
    <property type="entry name" value="TAT"/>
    <property type="match status" value="1"/>
</dbReference>
<reference evidence="2 3" key="1">
    <citation type="submission" date="2019-03" db="EMBL/GenBank/DDBJ databases">
        <title>Deep-cultivation of Planctomycetes and their phenomic and genomic characterization uncovers novel biology.</title>
        <authorList>
            <person name="Wiegand S."/>
            <person name="Jogler M."/>
            <person name="Boedeker C."/>
            <person name="Pinto D."/>
            <person name="Vollmers J."/>
            <person name="Rivas-Marin E."/>
            <person name="Kohn T."/>
            <person name="Peeters S.H."/>
            <person name="Heuer A."/>
            <person name="Rast P."/>
            <person name="Oberbeckmann S."/>
            <person name="Bunk B."/>
            <person name="Jeske O."/>
            <person name="Meyerdierks A."/>
            <person name="Storesund J.E."/>
            <person name="Kallscheuer N."/>
            <person name="Luecker S."/>
            <person name="Lage O.M."/>
            <person name="Pohl T."/>
            <person name="Merkel B.J."/>
            <person name="Hornburger P."/>
            <person name="Mueller R.-W."/>
            <person name="Bruemmer F."/>
            <person name="Labrenz M."/>
            <person name="Spormann A.M."/>
            <person name="Op den Camp H."/>
            <person name="Overmann J."/>
            <person name="Amann R."/>
            <person name="Jetten M.S.M."/>
            <person name="Mascher T."/>
            <person name="Medema M.H."/>
            <person name="Devos D.P."/>
            <person name="Kaster A.-K."/>
            <person name="Ovreas L."/>
            <person name="Rohde M."/>
            <person name="Galperin M.Y."/>
            <person name="Jogler C."/>
        </authorList>
    </citation>
    <scope>NUCLEOTIDE SEQUENCE [LARGE SCALE GENOMIC DNA]</scope>
    <source>
        <strain evidence="2 3">V144</strain>
    </source>
</reference>
<evidence type="ECO:0008006" key="4">
    <source>
        <dbReference type="Google" id="ProtNLM"/>
    </source>
</evidence>
<evidence type="ECO:0000313" key="3">
    <source>
        <dbReference type="Proteomes" id="UP000318704"/>
    </source>
</evidence>
<dbReference type="InterPro" id="IPR006311">
    <property type="entry name" value="TAT_signal"/>
</dbReference>
<name>A0A517VZM5_9PLAN</name>
<sequence length="477" mass="52847">MTKQKINRRTMLKSVGTATVGLPLLEEMLVSSTHAAKNQTKEVPVRAFNVFFGLGIPAPLQTEGFEGVLEPLKPLSNKLLIMRNVDQVRCDEKGINAHYDGASGAFTAEPPDGEAKSGGPSIDQVIRKAHYPKGLPPGMVSTLIGGTFFRRSRVGRYVHSYNQDCTVAATMQERPRDLFDRVFGSISVGGDGTDVRRKRIKRSVLDSVVDDYKFYTGVNSPLGSASKARVADHLDRIREFEQRAFALKKKNPNAPQLPPRSKILHGGPADPGGMGVDITLEELTTEWRLMADLYALAIQMDRVRFGALTFLAAGERIRLTGDYEYNGKKLWKFDDARQQNASGDKGCSHEWWHKFNEKKKNEALRAHAHMKMREVAYFLQRLNDKDSIEANGQTILENSLITISTESGDGRHNDVKRELSGVFHAITGANGRFKTGQIMDVGAEGLDVYNSMLAGMGVKDRLGPSKRKMSPVDSIRV</sequence>
<dbReference type="KEGG" id="gaw:V144x_39540"/>
<gene>
    <name evidence="2" type="ORF">V144x_39540</name>
</gene>